<dbReference type="PANTHER" id="PTHR33451">
    <property type="entry name" value="MALATE-2H(+)/NA(+)-LACTATE ANTIPORTER"/>
    <property type="match status" value="1"/>
</dbReference>
<name>A0A1Q2MB74_9GAMM</name>
<comment type="subcellular location">
    <subcellularLocation>
        <location evidence="1">Cell membrane</location>
        <topology evidence="1">Multi-pass membrane protein</topology>
    </subcellularLocation>
</comment>
<keyword evidence="6 10" id="KW-1133">Transmembrane helix</keyword>
<evidence type="ECO:0000256" key="1">
    <source>
        <dbReference type="ARBA" id="ARBA00004651"/>
    </source>
</evidence>
<feature type="transmembrane region" description="Helical" evidence="10">
    <location>
        <begin position="167"/>
        <end position="189"/>
    </location>
</feature>
<sequence>MQVAGTLSGVNKPIKIPDPNMRYPKEQNLSTVDATLLGAVLLLVLGGAIGLFGSDSLSGATQVAMMMTGFLAAMVGLKNGIRWSEIEASIIQATARTAVPNLIFLSVGALIGAMMLSGAVPTLLFVGMKLLSPEWFYPSCCLICALVSICIGSSWTTAATIGVAMIGVAYGFSLSPAITAGAVVSGAYFGDKMSPLSETTNLAPAIAGSNLFTHIRHMSWVSVPSIVLALLFFFMVSVFTSSDDAQDSQITAFLNALESSYTIAWYNLIPVVLLLVLAVKKVPAYLAITGVTLIAMVLALLTQMPVVNQFIALLGLEGSSALGRALWVTLYDGFMINTGNEQVDSLLSRGGMLSMVNMVWLVLASMMMTGVLERIGFVTYLMRALSKLISSTGSLIATTMGTGLGVNVLTGDQYLSIVLPGQMWKAEYKKRGLASENLSRSLEDGGTITSPLIPWNACGVYMAGTLQVATLAYLPFCFFNLINPLLALLYGFLNIRIVRISDEETGEEEKSPLEPSADAQEKPAIAG</sequence>
<dbReference type="Pfam" id="PF03553">
    <property type="entry name" value="Na_H_antiporter"/>
    <property type="match status" value="1"/>
</dbReference>
<dbReference type="NCBIfam" id="TIGR00931">
    <property type="entry name" value="antiport_nhaC"/>
    <property type="match status" value="1"/>
</dbReference>
<evidence type="ECO:0000313" key="13">
    <source>
        <dbReference type="Proteomes" id="UP000188219"/>
    </source>
</evidence>
<organism evidence="12 13">
    <name type="scientific">Microbulbifer agarilyticus</name>
    <dbReference type="NCBI Taxonomy" id="260552"/>
    <lineage>
        <taxon>Bacteria</taxon>
        <taxon>Pseudomonadati</taxon>
        <taxon>Pseudomonadota</taxon>
        <taxon>Gammaproteobacteria</taxon>
        <taxon>Cellvibrionales</taxon>
        <taxon>Microbulbiferaceae</taxon>
        <taxon>Microbulbifer</taxon>
    </lineage>
</organism>
<feature type="transmembrane region" description="Helical" evidence="10">
    <location>
        <begin position="218"/>
        <end position="239"/>
    </location>
</feature>
<dbReference type="STRING" id="260552.Mag101_09635"/>
<dbReference type="PANTHER" id="PTHR33451:SF3">
    <property type="entry name" value="MALATE-2H(+)_NA(+)-LACTATE ANTIPORTER"/>
    <property type="match status" value="1"/>
</dbReference>
<evidence type="ECO:0000256" key="7">
    <source>
        <dbReference type="ARBA" id="ARBA00023136"/>
    </source>
</evidence>
<keyword evidence="5 10" id="KW-0812">Transmembrane</keyword>
<comment type="similarity">
    <text evidence="8">Belongs to the NhaC Na(+)/H(+) (TC 2.A.35) antiporter family.</text>
</comment>
<keyword evidence="7 10" id="KW-0472">Membrane</keyword>
<protein>
    <submittedName>
        <fullName evidence="12">Na+/H+ antiporter NhaC</fullName>
    </submittedName>
</protein>
<feature type="region of interest" description="Disordered" evidence="9">
    <location>
        <begin position="504"/>
        <end position="527"/>
    </location>
</feature>
<evidence type="ECO:0000256" key="9">
    <source>
        <dbReference type="SAM" id="MobiDB-lite"/>
    </source>
</evidence>
<evidence type="ECO:0000256" key="6">
    <source>
        <dbReference type="ARBA" id="ARBA00022989"/>
    </source>
</evidence>
<keyword evidence="4" id="KW-1003">Cell membrane</keyword>
<evidence type="ECO:0000256" key="4">
    <source>
        <dbReference type="ARBA" id="ARBA00022475"/>
    </source>
</evidence>
<evidence type="ECO:0000256" key="8">
    <source>
        <dbReference type="ARBA" id="ARBA00038435"/>
    </source>
</evidence>
<feature type="transmembrane region" description="Helical" evidence="10">
    <location>
        <begin position="351"/>
        <end position="372"/>
    </location>
</feature>
<feature type="domain" description="Na+/H+ antiporter NhaC-like C-terminal" evidence="11">
    <location>
        <begin position="186"/>
        <end position="494"/>
    </location>
</feature>
<dbReference type="EMBL" id="CP019650">
    <property type="protein sequence ID" value="AQQ69482.1"/>
    <property type="molecule type" value="Genomic_DNA"/>
</dbReference>
<evidence type="ECO:0000256" key="3">
    <source>
        <dbReference type="ARBA" id="ARBA00022449"/>
    </source>
</evidence>
<feature type="transmembrane region" description="Helical" evidence="10">
    <location>
        <begin position="284"/>
        <end position="301"/>
    </location>
</feature>
<dbReference type="eggNOG" id="COG1757">
    <property type="taxonomic scope" value="Bacteria"/>
</dbReference>
<evidence type="ECO:0000256" key="5">
    <source>
        <dbReference type="ARBA" id="ARBA00022692"/>
    </source>
</evidence>
<keyword evidence="3" id="KW-0050">Antiport</keyword>
<gene>
    <name evidence="12" type="ORF">Mag101_09635</name>
</gene>
<feature type="transmembrane region" description="Helical" evidence="10">
    <location>
        <begin position="31"/>
        <end position="53"/>
    </location>
</feature>
<feature type="transmembrane region" description="Helical" evidence="10">
    <location>
        <begin position="471"/>
        <end position="493"/>
    </location>
</feature>
<feature type="transmembrane region" description="Helical" evidence="10">
    <location>
        <begin position="260"/>
        <end position="278"/>
    </location>
</feature>
<feature type="transmembrane region" description="Helical" evidence="10">
    <location>
        <begin position="98"/>
        <end position="123"/>
    </location>
</feature>
<feature type="transmembrane region" description="Helical" evidence="10">
    <location>
        <begin position="310"/>
        <end position="331"/>
    </location>
</feature>
<accession>A0A1Q2MB74</accession>
<dbReference type="KEGG" id="maga:Mag101_09635"/>
<evidence type="ECO:0000256" key="2">
    <source>
        <dbReference type="ARBA" id="ARBA00022448"/>
    </source>
</evidence>
<evidence type="ECO:0000259" key="11">
    <source>
        <dbReference type="Pfam" id="PF03553"/>
    </source>
</evidence>
<dbReference type="InterPro" id="IPR052180">
    <property type="entry name" value="NhaC_Na-H+_Antiporter"/>
</dbReference>
<feature type="transmembrane region" description="Helical" evidence="10">
    <location>
        <begin position="135"/>
        <end position="155"/>
    </location>
</feature>
<dbReference type="GO" id="GO:0015297">
    <property type="term" value="F:antiporter activity"/>
    <property type="evidence" value="ECO:0007669"/>
    <property type="project" value="UniProtKB-KW"/>
</dbReference>
<dbReference type="GO" id="GO:0005886">
    <property type="term" value="C:plasma membrane"/>
    <property type="evidence" value="ECO:0007669"/>
    <property type="project" value="UniProtKB-SubCell"/>
</dbReference>
<evidence type="ECO:0000256" key="10">
    <source>
        <dbReference type="SAM" id="Phobius"/>
    </source>
</evidence>
<dbReference type="Proteomes" id="UP000188219">
    <property type="component" value="Chromosome"/>
</dbReference>
<feature type="transmembrane region" description="Helical" evidence="10">
    <location>
        <begin position="59"/>
        <end position="77"/>
    </location>
</feature>
<evidence type="ECO:0000313" key="12">
    <source>
        <dbReference type="EMBL" id="AQQ69482.1"/>
    </source>
</evidence>
<keyword evidence="13" id="KW-1185">Reference proteome</keyword>
<dbReference type="InterPro" id="IPR004770">
    <property type="entry name" value="Na/H_antiport_NhaC"/>
</dbReference>
<keyword evidence="2" id="KW-0813">Transport</keyword>
<reference evidence="12" key="1">
    <citation type="submission" date="2017-02" db="EMBL/GenBank/DDBJ databases">
        <title>Genome of Microbulbifer agarilyticus GP101.</title>
        <authorList>
            <person name="Jung J."/>
            <person name="Bae S.S."/>
            <person name="Baek K."/>
        </authorList>
    </citation>
    <scope>NUCLEOTIDE SEQUENCE [LARGE SCALE GENOMIC DNA]</scope>
    <source>
        <strain evidence="12">GP101</strain>
    </source>
</reference>
<dbReference type="AlphaFoldDB" id="A0A1Q2MB74"/>
<dbReference type="InterPro" id="IPR018461">
    <property type="entry name" value="Na/H_Antiport_NhaC-like_C"/>
</dbReference>
<proteinExistence type="inferred from homology"/>
<feature type="transmembrane region" description="Helical" evidence="10">
    <location>
        <begin position="384"/>
        <end position="406"/>
    </location>
</feature>